<dbReference type="InterPro" id="IPR015797">
    <property type="entry name" value="NUDIX_hydrolase-like_dom_sf"/>
</dbReference>
<comment type="catalytic activity">
    <reaction evidence="1">
        <text>GDP-alpha-D-mannose + H2O = alpha-D-mannose 1-phosphate + GMP + 2 H(+)</text>
        <dbReference type="Rhea" id="RHEA:27978"/>
        <dbReference type="ChEBI" id="CHEBI:15377"/>
        <dbReference type="ChEBI" id="CHEBI:15378"/>
        <dbReference type="ChEBI" id="CHEBI:57527"/>
        <dbReference type="ChEBI" id="CHEBI:58115"/>
        <dbReference type="ChEBI" id="CHEBI:58409"/>
    </reaction>
</comment>
<gene>
    <name evidence="9" type="primary">nudF_1</name>
    <name evidence="9" type="ORF">Q31a_04300</name>
</gene>
<dbReference type="AlphaFoldDB" id="A0A518G0L1"/>
<comment type="cofactor">
    <cofactor evidence="2">
        <name>Mg(2+)</name>
        <dbReference type="ChEBI" id="CHEBI:18420"/>
    </cofactor>
</comment>
<dbReference type="SUPFAM" id="SSF55811">
    <property type="entry name" value="Nudix"/>
    <property type="match status" value="1"/>
</dbReference>
<proteinExistence type="inferred from homology"/>
<dbReference type="GO" id="GO:0019693">
    <property type="term" value="P:ribose phosphate metabolic process"/>
    <property type="evidence" value="ECO:0007669"/>
    <property type="project" value="TreeGrafter"/>
</dbReference>
<reference evidence="9 10" key="1">
    <citation type="submission" date="2019-02" db="EMBL/GenBank/DDBJ databases">
        <title>Deep-cultivation of Planctomycetes and their phenomic and genomic characterization uncovers novel biology.</title>
        <authorList>
            <person name="Wiegand S."/>
            <person name="Jogler M."/>
            <person name="Boedeker C."/>
            <person name="Pinto D."/>
            <person name="Vollmers J."/>
            <person name="Rivas-Marin E."/>
            <person name="Kohn T."/>
            <person name="Peeters S.H."/>
            <person name="Heuer A."/>
            <person name="Rast P."/>
            <person name="Oberbeckmann S."/>
            <person name="Bunk B."/>
            <person name="Jeske O."/>
            <person name="Meyerdierks A."/>
            <person name="Storesund J.E."/>
            <person name="Kallscheuer N."/>
            <person name="Luecker S."/>
            <person name="Lage O.M."/>
            <person name="Pohl T."/>
            <person name="Merkel B.J."/>
            <person name="Hornburger P."/>
            <person name="Mueller R.-W."/>
            <person name="Bruemmer F."/>
            <person name="Labrenz M."/>
            <person name="Spormann A.M."/>
            <person name="Op den Camp H."/>
            <person name="Overmann J."/>
            <person name="Amann R."/>
            <person name="Jetten M.S.M."/>
            <person name="Mascher T."/>
            <person name="Medema M.H."/>
            <person name="Devos D.P."/>
            <person name="Kaster A.-K."/>
            <person name="Ovreas L."/>
            <person name="Rohde M."/>
            <person name="Galperin M.Y."/>
            <person name="Jogler C."/>
        </authorList>
    </citation>
    <scope>NUCLEOTIDE SEQUENCE [LARGE SCALE GENOMIC DNA]</scope>
    <source>
        <strain evidence="9 10">Q31a</strain>
    </source>
</reference>
<evidence type="ECO:0000313" key="10">
    <source>
        <dbReference type="Proteomes" id="UP000318017"/>
    </source>
</evidence>
<evidence type="ECO:0000256" key="2">
    <source>
        <dbReference type="ARBA" id="ARBA00001946"/>
    </source>
</evidence>
<evidence type="ECO:0000256" key="5">
    <source>
        <dbReference type="ARBA" id="ARBA00022801"/>
    </source>
</evidence>
<evidence type="ECO:0000256" key="1">
    <source>
        <dbReference type="ARBA" id="ARBA00000847"/>
    </source>
</evidence>
<sequence length="182" mass="19695">MQKYGPWKIQHSSDVYADPWIRVQRDEVIRPDGAPGSYAVVHLKSGVCVIAVDQAGDVHLTQEFHYAVGRETIEGVSGGIEAGESPQVSAARELAEELGLEGAKWTHLGQVDPFTASIASTVDLYLAQDLSECVASPEGTELIEHVVVPMAEALQWVRDGRITHAPTCVALMRIALDSPHLC</sequence>
<feature type="domain" description="Nudix hydrolase" evidence="8">
    <location>
        <begin position="42"/>
        <end position="170"/>
    </location>
</feature>
<dbReference type="KEGG" id="ahel:Q31a_04300"/>
<keyword evidence="10" id="KW-1185">Reference proteome</keyword>
<dbReference type="Gene3D" id="3.90.79.10">
    <property type="entry name" value="Nucleoside Triphosphate Pyrophosphohydrolase"/>
    <property type="match status" value="1"/>
</dbReference>
<keyword evidence="5 9" id="KW-0378">Hydrolase</keyword>
<evidence type="ECO:0000256" key="4">
    <source>
        <dbReference type="ARBA" id="ARBA00016377"/>
    </source>
</evidence>
<dbReference type="GO" id="GO:0016787">
    <property type="term" value="F:hydrolase activity"/>
    <property type="evidence" value="ECO:0007669"/>
    <property type="project" value="UniProtKB-KW"/>
</dbReference>
<dbReference type="GO" id="GO:0006753">
    <property type="term" value="P:nucleoside phosphate metabolic process"/>
    <property type="evidence" value="ECO:0007669"/>
    <property type="project" value="TreeGrafter"/>
</dbReference>
<dbReference type="Proteomes" id="UP000318017">
    <property type="component" value="Chromosome"/>
</dbReference>
<organism evidence="9 10">
    <name type="scientific">Aureliella helgolandensis</name>
    <dbReference type="NCBI Taxonomy" id="2527968"/>
    <lineage>
        <taxon>Bacteria</taxon>
        <taxon>Pseudomonadati</taxon>
        <taxon>Planctomycetota</taxon>
        <taxon>Planctomycetia</taxon>
        <taxon>Pirellulales</taxon>
        <taxon>Pirellulaceae</taxon>
        <taxon>Aureliella</taxon>
    </lineage>
</organism>
<dbReference type="Pfam" id="PF00293">
    <property type="entry name" value="NUDIX"/>
    <property type="match status" value="1"/>
</dbReference>
<evidence type="ECO:0000256" key="3">
    <source>
        <dbReference type="ARBA" id="ARBA00007275"/>
    </source>
</evidence>
<evidence type="ECO:0000256" key="6">
    <source>
        <dbReference type="ARBA" id="ARBA00032162"/>
    </source>
</evidence>
<protein>
    <recommendedName>
        <fullName evidence="4">GDP-mannose pyrophosphatase</fullName>
    </recommendedName>
    <alternativeName>
        <fullName evidence="6">GDP-mannose hydrolase</fullName>
    </alternativeName>
    <alternativeName>
        <fullName evidence="7">GDPMK</fullName>
    </alternativeName>
</protein>
<name>A0A518G0L1_9BACT</name>
<dbReference type="OrthoDB" id="9806150at2"/>
<dbReference type="InterPro" id="IPR000086">
    <property type="entry name" value="NUDIX_hydrolase_dom"/>
</dbReference>
<dbReference type="GO" id="GO:0005829">
    <property type="term" value="C:cytosol"/>
    <property type="evidence" value="ECO:0007669"/>
    <property type="project" value="TreeGrafter"/>
</dbReference>
<dbReference type="EMBL" id="CP036298">
    <property type="protein sequence ID" value="QDV22147.1"/>
    <property type="molecule type" value="Genomic_DNA"/>
</dbReference>
<dbReference type="PANTHER" id="PTHR11839:SF18">
    <property type="entry name" value="NUDIX HYDROLASE DOMAIN-CONTAINING PROTEIN"/>
    <property type="match status" value="1"/>
</dbReference>
<dbReference type="PROSITE" id="PS51462">
    <property type="entry name" value="NUDIX"/>
    <property type="match status" value="1"/>
</dbReference>
<dbReference type="PANTHER" id="PTHR11839">
    <property type="entry name" value="UDP/ADP-SUGAR PYROPHOSPHATASE"/>
    <property type="match status" value="1"/>
</dbReference>
<dbReference type="RefSeq" id="WP_145073244.1">
    <property type="nucleotide sequence ID" value="NZ_CP036298.1"/>
</dbReference>
<accession>A0A518G0L1</accession>
<evidence type="ECO:0000259" key="8">
    <source>
        <dbReference type="PROSITE" id="PS51462"/>
    </source>
</evidence>
<comment type="similarity">
    <text evidence="3">Belongs to the Nudix hydrolase family. NudK subfamily.</text>
</comment>
<evidence type="ECO:0000256" key="7">
    <source>
        <dbReference type="ARBA" id="ARBA00032272"/>
    </source>
</evidence>
<evidence type="ECO:0000313" key="9">
    <source>
        <dbReference type="EMBL" id="QDV22147.1"/>
    </source>
</evidence>